<dbReference type="InterPro" id="IPR023614">
    <property type="entry name" value="Porin_dom_sf"/>
</dbReference>
<organism evidence="2 3">
    <name type="scientific">Raoultella scottii</name>
    <dbReference type="NCBI Taxonomy" id="3040937"/>
    <lineage>
        <taxon>Bacteria</taxon>
        <taxon>Pseudomonadati</taxon>
        <taxon>Pseudomonadota</taxon>
        <taxon>Gammaproteobacteria</taxon>
        <taxon>Enterobacterales</taxon>
        <taxon>Enterobacteriaceae</taxon>
        <taxon>Klebsiella/Raoultella group</taxon>
        <taxon>Raoultella</taxon>
    </lineage>
</organism>
<dbReference type="Proteomes" id="UP001334005">
    <property type="component" value="Unassembled WGS sequence"/>
</dbReference>
<comment type="caution">
    <text evidence="2">The sequence shown here is derived from an EMBL/GenBank/DDBJ whole genome shotgun (WGS) entry which is preliminary data.</text>
</comment>
<keyword evidence="3" id="KW-1185">Reference proteome</keyword>
<dbReference type="Gene3D" id="2.40.160.10">
    <property type="entry name" value="Porin"/>
    <property type="match status" value="1"/>
</dbReference>
<accession>A0ABU8Z6S4</accession>
<proteinExistence type="predicted"/>
<evidence type="ECO:0000313" key="3">
    <source>
        <dbReference type="Proteomes" id="UP001334005"/>
    </source>
</evidence>
<feature type="chain" id="PRO_5046316998" evidence="1">
    <location>
        <begin position="22"/>
        <end position="180"/>
    </location>
</feature>
<feature type="signal peptide" evidence="1">
    <location>
        <begin position="1"/>
        <end position="21"/>
    </location>
</feature>
<evidence type="ECO:0000313" key="2">
    <source>
        <dbReference type="EMBL" id="MEK0248940.1"/>
    </source>
</evidence>
<reference evidence="2 3" key="1">
    <citation type="submission" date="2024-03" db="EMBL/GenBank/DDBJ databases">
        <title>Two novel Raoultella species associated with bleeding cankers of broadleaf hosts, Raoultella scottia sp. nov. and Raoultella lignicola sp. nov.</title>
        <authorList>
            <person name="Brady C.L."/>
        </authorList>
    </citation>
    <scope>NUCLEOTIDE SEQUENCE [LARGE SCALE GENOMIC DNA]</scope>
    <source>
        <strain evidence="2 3">BAC 10a-01-01</strain>
    </source>
</reference>
<dbReference type="RefSeq" id="WP_095100603.1">
    <property type="nucleotide sequence ID" value="NZ_JARXNH020000054.1"/>
</dbReference>
<dbReference type="InterPro" id="IPR011250">
    <property type="entry name" value="OMP/PagP_B-barrel"/>
</dbReference>
<dbReference type="SUPFAM" id="SSF56925">
    <property type="entry name" value="OMPA-like"/>
    <property type="match status" value="1"/>
</dbReference>
<protein>
    <submittedName>
        <fullName evidence="2">YfaZ family outer membrane protein</fullName>
    </submittedName>
</protein>
<keyword evidence="1" id="KW-0732">Signal</keyword>
<dbReference type="InterPro" id="IPR009998">
    <property type="entry name" value="YfaZ"/>
</dbReference>
<sequence length="180" mass="18568">MKKCILIGLAGMAFVSTAANAISVTGQAGEHYTNLGVGFGTESTGLAVTGNWMHSDNDGDAAGLGLGLNIPLGPFLATVGGKGVYTNPKSSDEGYAAAVGGGLQWKIGSSFRLFGEYYYSPDSLSSGIQSYQEANAGASWTVMRPLSIEAGYRYLNLEGKDGNKDNTIADGPYVGVSASF</sequence>
<dbReference type="EMBL" id="JARXNH020000054">
    <property type="protein sequence ID" value="MEK0248940.1"/>
    <property type="molecule type" value="Genomic_DNA"/>
</dbReference>
<gene>
    <name evidence="2" type="ORF">QFI66_012585</name>
</gene>
<name>A0ABU8Z6S4_9ENTR</name>
<evidence type="ECO:0000256" key="1">
    <source>
        <dbReference type="SAM" id="SignalP"/>
    </source>
</evidence>
<dbReference type="Pfam" id="PF07437">
    <property type="entry name" value="YfaZ"/>
    <property type="match status" value="1"/>
</dbReference>